<proteinExistence type="predicted"/>
<sequence>MAGGCPSPVPGETLVIEDEDGTIQLTVDNFRVKDKNGTVEYQHRRSSGSHPFLLGAVMTVDLPAPAVAAGAATEVCARHGQPAARQKKVVFRSYTPKWAYLLILVGVLPFAIVAAALQKRVKAPSWPFCQDCGKLRTRRFLIGVGLVALAVVGAVVVPALLSANDPTAGPIVLVFVLMVIAGLGVASTAAYGPIASGYVSNDGNTVHIRRAHERFAEQAAAIQAAALQQYQPYPHAAPQQYAPYPHSGAPVPPHHQPEQPYGER</sequence>
<organism evidence="3 4">
    <name type="scientific">Micromonospora inositola</name>
    <dbReference type="NCBI Taxonomy" id="47865"/>
    <lineage>
        <taxon>Bacteria</taxon>
        <taxon>Bacillati</taxon>
        <taxon>Actinomycetota</taxon>
        <taxon>Actinomycetes</taxon>
        <taxon>Micromonosporales</taxon>
        <taxon>Micromonosporaceae</taxon>
        <taxon>Micromonospora</taxon>
    </lineage>
</organism>
<dbReference type="EMBL" id="LT607754">
    <property type="protein sequence ID" value="SCG43521.1"/>
    <property type="molecule type" value="Genomic_DNA"/>
</dbReference>
<evidence type="ECO:0000256" key="1">
    <source>
        <dbReference type="SAM" id="MobiDB-lite"/>
    </source>
</evidence>
<feature type="transmembrane region" description="Helical" evidence="2">
    <location>
        <begin position="140"/>
        <end position="161"/>
    </location>
</feature>
<feature type="compositionally biased region" description="Basic and acidic residues" evidence="1">
    <location>
        <begin position="255"/>
        <end position="264"/>
    </location>
</feature>
<evidence type="ECO:0000313" key="3">
    <source>
        <dbReference type="EMBL" id="SCG43521.1"/>
    </source>
</evidence>
<name>A0A1C5HDB3_9ACTN</name>
<keyword evidence="2" id="KW-0812">Transmembrane</keyword>
<feature type="region of interest" description="Disordered" evidence="1">
    <location>
        <begin position="239"/>
        <end position="264"/>
    </location>
</feature>
<dbReference type="OrthoDB" id="3301819at2"/>
<evidence type="ECO:0000256" key="2">
    <source>
        <dbReference type="SAM" id="Phobius"/>
    </source>
</evidence>
<dbReference type="RefSeq" id="WP_089011290.1">
    <property type="nucleotide sequence ID" value="NZ_LT607754.1"/>
</dbReference>
<feature type="transmembrane region" description="Helical" evidence="2">
    <location>
        <begin position="98"/>
        <end position="117"/>
    </location>
</feature>
<dbReference type="AlphaFoldDB" id="A0A1C5HDB3"/>
<evidence type="ECO:0000313" key="4">
    <source>
        <dbReference type="Proteomes" id="UP000198221"/>
    </source>
</evidence>
<feature type="transmembrane region" description="Helical" evidence="2">
    <location>
        <begin position="167"/>
        <end position="191"/>
    </location>
</feature>
<accession>A0A1C5HDB3</accession>
<reference evidence="4" key="1">
    <citation type="submission" date="2016-06" db="EMBL/GenBank/DDBJ databases">
        <authorList>
            <person name="Varghese N."/>
            <person name="Submissions Spin"/>
        </authorList>
    </citation>
    <scope>NUCLEOTIDE SEQUENCE [LARGE SCALE GENOMIC DNA]</scope>
    <source>
        <strain evidence="4">DSM 43819</strain>
    </source>
</reference>
<dbReference type="Proteomes" id="UP000198221">
    <property type="component" value="Chromosome I"/>
</dbReference>
<gene>
    <name evidence="3" type="ORF">GA0070613_1104</name>
</gene>
<keyword evidence="2" id="KW-0472">Membrane</keyword>
<keyword evidence="4" id="KW-1185">Reference proteome</keyword>
<keyword evidence="2" id="KW-1133">Transmembrane helix</keyword>
<protein>
    <submittedName>
        <fullName evidence="3">Uncharacterized protein</fullName>
    </submittedName>
</protein>